<dbReference type="Pfam" id="PF00795">
    <property type="entry name" value="CN_hydrolase"/>
    <property type="match status" value="2"/>
</dbReference>
<dbReference type="CDD" id="cd07197">
    <property type="entry name" value="nitrilase"/>
    <property type="match status" value="1"/>
</dbReference>
<protein>
    <submittedName>
        <fullName evidence="3">Nitrilase-related carbon-nitrogen hydrolase</fullName>
    </submittedName>
</protein>
<dbReference type="PANTHER" id="PTHR43674:SF2">
    <property type="entry name" value="BETA-UREIDOPROPIONASE"/>
    <property type="match status" value="1"/>
</dbReference>
<keyword evidence="4" id="KW-1185">Reference proteome</keyword>
<evidence type="ECO:0000313" key="4">
    <source>
        <dbReference type="Proteomes" id="UP001258994"/>
    </source>
</evidence>
<dbReference type="Proteomes" id="UP001258994">
    <property type="component" value="Chromosome"/>
</dbReference>
<dbReference type="SUPFAM" id="SSF56317">
    <property type="entry name" value="Carbon-nitrogen hydrolase"/>
    <property type="match status" value="2"/>
</dbReference>
<dbReference type="InterPro" id="IPR036526">
    <property type="entry name" value="C-N_Hydrolase_sf"/>
</dbReference>
<gene>
    <name evidence="3" type="ORF">RGQ13_19100</name>
</gene>
<dbReference type="Gene3D" id="3.60.110.10">
    <property type="entry name" value="Carbon-nitrogen hydrolase"/>
    <property type="match status" value="2"/>
</dbReference>
<dbReference type="EMBL" id="CP134145">
    <property type="protein sequence ID" value="WNC72206.1"/>
    <property type="molecule type" value="Genomic_DNA"/>
</dbReference>
<evidence type="ECO:0000256" key="1">
    <source>
        <dbReference type="ARBA" id="ARBA00022801"/>
    </source>
</evidence>
<accession>A0ABY9TTZ2</accession>
<dbReference type="RefSeq" id="WP_348391325.1">
    <property type="nucleotide sequence ID" value="NZ_CP134145.1"/>
</dbReference>
<evidence type="ECO:0000259" key="2">
    <source>
        <dbReference type="PROSITE" id="PS50263"/>
    </source>
</evidence>
<reference evidence="4" key="1">
    <citation type="submission" date="2023-09" db="EMBL/GenBank/DDBJ databases">
        <authorList>
            <person name="Li S."/>
            <person name="Li X."/>
            <person name="Zhang C."/>
            <person name="Zhao Z."/>
        </authorList>
    </citation>
    <scope>NUCLEOTIDE SEQUENCE [LARGE SCALE GENOMIC DNA]</scope>
    <source>
        <strain evidence="4">SQ149</strain>
    </source>
</reference>
<name>A0ABY9TTZ2_9GAMM</name>
<sequence>MIRVAAAQYQVTNDVQANLLTSIRMIKEAAKCSPDLIVLPEFANHNSWYDDKAHCYDVSIDIDGDFAQQIAAAAKAANAYIVINSTVKRGNDIATGTSLLFSPEGELIGENDKQVLIGHENDFLEIAQQPGPIVDTKIGKLAMYSCMDGVINETPRCLSLRGAQILCNSLNSFAIDEGTLHIPVRAAENKVFIVAANKVGPLIPEAVLEPISAAINIPAEFLHGAGDSQIVAPDGTVLAIAGKGEEVIWADIDPDQAGSKSRPDGTDIYKSRRPELYQSFGENPESQPLPEFAGAIDVKAATISTIDLADAIAQISQLSKEQVKIITLPELCGIDADTPAIMAKQSEQVVAQLTTACVPGLYIGTSIVAKLDNEQYQHQGVIISENGIAHRQGQVHFSERFNWSVLSAEFSTFQSAYGVMAVTVEDDAIYPESYRLIAMQGAEIVLAPLNCQERWQTITGLIERASENRVNIVAASHKSQDSLICSLQKDFTIMTPWVEREFDGLLSQCEVFSSENKVLIAEIHPQAAANKVVSHRTHLINNRPWQLMSAMLTQ</sequence>
<feature type="domain" description="CN hydrolase" evidence="2">
    <location>
        <begin position="2"/>
        <end position="254"/>
    </location>
</feature>
<dbReference type="PROSITE" id="PS50263">
    <property type="entry name" value="CN_HYDROLASE"/>
    <property type="match status" value="1"/>
</dbReference>
<dbReference type="InterPro" id="IPR003010">
    <property type="entry name" value="C-N_Hydrolase"/>
</dbReference>
<dbReference type="PANTHER" id="PTHR43674">
    <property type="entry name" value="NITRILASE C965.09-RELATED"/>
    <property type="match status" value="1"/>
</dbReference>
<evidence type="ECO:0000313" key="3">
    <source>
        <dbReference type="EMBL" id="WNC72206.1"/>
    </source>
</evidence>
<proteinExistence type="predicted"/>
<dbReference type="GO" id="GO:0016787">
    <property type="term" value="F:hydrolase activity"/>
    <property type="evidence" value="ECO:0007669"/>
    <property type="project" value="UniProtKB-KW"/>
</dbReference>
<dbReference type="InterPro" id="IPR050345">
    <property type="entry name" value="Aliph_Amidase/BUP"/>
</dbReference>
<organism evidence="3 4">
    <name type="scientific">Thalassotalea psychrophila</name>
    <dbReference type="NCBI Taxonomy" id="3065647"/>
    <lineage>
        <taxon>Bacteria</taxon>
        <taxon>Pseudomonadati</taxon>
        <taxon>Pseudomonadota</taxon>
        <taxon>Gammaproteobacteria</taxon>
        <taxon>Alteromonadales</taxon>
        <taxon>Colwelliaceae</taxon>
        <taxon>Thalassotalea</taxon>
    </lineage>
</organism>
<keyword evidence="1 3" id="KW-0378">Hydrolase</keyword>